<dbReference type="Gene3D" id="1.20.1420.30">
    <property type="entry name" value="NCX, central ion-binding region"/>
    <property type="match status" value="2"/>
</dbReference>
<evidence type="ECO:0000313" key="11">
    <source>
        <dbReference type="Proteomes" id="UP000287171"/>
    </source>
</evidence>
<keyword evidence="2" id="KW-0813">Transport</keyword>
<evidence type="ECO:0000256" key="6">
    <source>
        <dbReference type="ARBA" id="ARBA00023136"/>
    </source>
</evidence>
<dbReference type="RefSeq" id="WP_126626209.1">
    <property type="nucleotide sequence ID" value="NZ_BIFT01000001.1"/>
</dbReference>
<feature type="transmembrane region" description="Helical" evidence="8">
    <location>
        <begin position="128"/>
        <end position="152"/>
    </location>
</feature>
<evidence type="ECO:0000256" key="8">
    <source>
        <dbReference type="SAM" id="Phobius"/>
    </source>
</evidence>
<feature type="domain" description="Sodium/calcium exchanger membrane region" evidence="9">
    <location>
        <begin position="303"/>
        <end position="440"/>
    </location>
</feature>
<dbReference type="EMBL" id="BIFT01000001">
    <property type="protein sequence ID" value="GCE25653.1"/>
    <property type="molecule type" value="Genomic_DNA"/>
</dbReference>
<evidence type="ECO:0000259" key="9">
    <source>
        <dbReference type="Pfam" id="PF01699"/>
    </source>
</evidence>
<accession>A0A402B2V2</accession>
<keyword evidence="3 8" id="KW-0812">Transmembrane</keyword>
<feature type="transmembrane region" description="Helical" evidence="8">
    <location>
        <begin position="5"/>
        <end position="23"/>
    </location>
</feature>
<dbReference type="Pfam" id="PF01699">
    <property type="entry name" value="Na_Ca_ex"/>
    <property type="match status" value="2"/>
</dbReference>
<feature type="transmembrane region" description="Helical" evidence="8">
    <location>
        <begin position="63"/>
        <end position="84"/>
    </location>
</feature>
<evidence type="ECO:0000313" key="10">
    <source>
        <dbReference type="EMBL" id="GCE25653.1"/>
    </source>
</evidence>
<keyword evidence="4 8" id="KW-1133">Transmembrane helix</keyword>
<keyword evidence="11" id="KW-1185">Reference proteome</keyword>
<feature type="transmembrane region" description="Helical" evidence="8">
    <location>
        <begin position="29"/>
        <end position="51"/>
    </location>
</feature>
<feature type="transmembrane region" description="Helical" evidence="8">
    <location>
        <begin position="304"/>
        <end position="325"/>
    </location>
</feature>
<organism evidence="10 11">
    <name type="scientific">Dictyobacter alpinus</name>
    <dbReference type="NCBI Taxonomy" id="2014873"/>
    <lineage>
        <taxon>Bacteria</taxon>
        <taxon>Bacillati</taxon>
        <taxon>Chloroflexota</taxon>
        <taxon>Ktedonobacteria</taxon>
        <taxon>Ktedonobacterales</taxon>
        <taxon>Dictyobacteraceae</taxon>
        <taxon>Dictyobacter</taxon>
    </lineage>
</organism>
<keyword evidence="5" id="KW-0406">Ion transport</keyword>
<dbReference type="InterPro" id="IPR044880">
    <property type="entry name" value="NCX_ion-bd_dom_sf"/>
</dbReference>
<sequence length="456" mass="48406">MPRWLYFLLVFSGIAVVLEYVPLPFHVPPLVLFVIAALGIVPLAALIGQSVEEVAEHTGERIGGLLFATFGNATELIIGIISLSKGLVDVVSATIIGTVLGNVLLVMGVSVCVGGFKHGRLEFDRRSASQYASLLALSIGGLLLPTIAELFATRANQPLVAERGILLSDVIAVALLIGYVASILFSVFRIGDKPENDETDMEPLVGARSAAAILRLLSYRQHVAQSAVAGKSGVLKRIDGTVDAIVAHESRQSSEAGGGVAVKAEADGNTPSLDNVLSHPGMTRQTEKKEAEHEGAKVPLWRSLVFLALATVGVAIISEILVGTIEPMTAVLHWNPAFVGLVFIPLIGGLPEYFNTISMALDKRIGMVLSASAGSSIQIALLMAPILVLVSLFMPMRLDLVFSLVELAVLALATFLFSEITKDGELVWLEGLLLILLYVMMGSTIFLFGDAPIVPK</sequence>
<evidence type="ECO:0000256" key="3">
    <source>
        <dbReference type="ARBA" id="ARBA00022692"/>
    </source>
</evidence>
<gene>
    <name evidence="10" type="ORF">KDA_11370</name>
</gene>
<evidence type="ECO:0000256" key="2">
    <source>
        <dbReference type="ARBA" id="ARBA00022448"/>
    </source>
</evidence>
<evidence type="ECO:0000256" key="7">
    <source>
        <dbReference type="SAM" id="MobiDB-lite"/>
    </source>
</evidence>
<keyword evidence="6 8" id="KW-0472">Membrane</keyword>
<dbReference type="InterPro" id="IPR004837">
    <property type="entry name" value="NaCa_Exmemb"/>
</dbReference>
<dbReference type="GO" id="GO:0006874">
    <property type="term" value="P:intracellular calcium ion homeostasis"/>
    <property type="evidence" value="ECO:0007669"/>
    <property type="project" value="TreeGrafter"/>
</dbReference>
<feature type="transmembrane region" description="Helical" evidence="8">
    <location>
        <begin position="337"/>
        <end position="354"/>
    </location>
</feature>
<dbReference type="GO" id="GO:0015369">
    <property type="term" value="F:calcium:proton antiporter activity"/>
    <property type="evidence" value="ECO:0007669"/>
    <property type="project" value="UniProtKB-ARBA"/>
</dbReference>
<proteinExistence type="predicted"/>
<dbReference type="PANTHER" id="PTHR31503">
    <property type="entry name" value="VACUOLAR CALCIUM ION TRANSPORTER"/>
    <property type="match status" value="1"/>
</dbReference>
<dbReference type="InterPro" id="IPR004713">
    <property type="entry name" value="CaH_exchang"/>
</dbReference>
<name>A0A402B2V2_9CHLR</name>
<dbReference type="GO" id="GO:0012505">
    <property type="term" value="C:endomembrane system"/>
    <property type="evidence" value="ECO:0007669"/>
    <property type="project" value="UniProtKB-SubCell"/>
</dbReference>
<dbReference type="AlphaFoldDB" id="A0A402B2V2"/>
<feature type="transmembrane region" description="Helical" evidence="8">
    <location>
        <begin position="164"/>
        <end position="188"/>
    </location>
</feature>
<dbReference type="PANTHER" id="PTHR31503:SF22">
    <property type="entry name" value="VACUOLAR CALCIUM ION TRANSPORTER"/>
    <property type="match status" value="1"/>
</dbReference>
<evidence type="ECO:0000256" key="5">
    <source>
        <dbReference type="ARBA" id="ARBA00023065"/>
    </source>
</evidence>
<protein>
    <recommendedName>
        <fullName evidence="9">Sodium/calcium exchanger membrane region domain-containing protein</fullName>
    </recommendedName>
</protein>
<reference evidence="11" key="1">
    <citation type="submission" date="2018-12" db="EMBL/GenBank/DDBJ databases">
        <title>Tengunoibacter tsumagoiensis gen. nov., sp. nov., Dictyobacter kobayashii sp. nov., D. alpinus sp. nov., and D. joshuensis sp. nov. and description of Dictyobacteraceae fam. nov. within the order Ktedonobacterales isolated from Tengu-no-mugimeshi.</title>
        <authorList>
            <person name="Wang C.M."/>
            <person name="Zheng Y."/>
            <person name="Sakai Y."/>
            <person name="Toyoda A."/>
            <person name="Minakuchi Y."/>
            <person name="Abe K."/>
            <person name="Yokota A."/>
            <person name="Yabe S."/>
        </authorList>
    </citation>
    <scope>NUCLEOTIDE SEQUENCE [LARGE SCALE GENOMIC DNA]</scope>
    <source>
        <strain evidence="11">Uno16</strain>
    </source>
</reference>
<comment type="subcellular location">
    <subcellularLocation>
        <location evidence="1">Endomembrane system</location>
        <topology evidence="1">Multi-pass membrane protein</topology>
    </subcellularLocation>
</comment>
<dbReference type="Proteomes" id="UP000287171">
    <property type="component" value="Unassembled WGS sequence"/>
</dbReference>
<feature type="transmembrane region" description="Helical" evidence="8">
    <location>
        <begin position="400"/>
        <end position="420"/>
    </location>
</feature>
<evidence type="ECO:0000256" key="4">
    <source>
        <dbReference type="ARBA" id="ARBA00022989"/>
    </source>
</evidence>
<comment type="caution">
    <text evidence="10">The sequence shown here is derived from an EMBL/GenBank/DDBJ whole genome shotgun (WGS) entry which is preliminary data.</text>
</comment>
<feature type="region of interest" description="Disordered" evidence="7">
    <location>
        <begin position="267"/>
        <end position="288"/>
    </location>
</feature>
<evidence type="ECO:0000256" key="1">
    <source>
        <dbReference type="ARBA" id="ARBA00004127"/>
    </source>
</evidence>
<feature type="transmembrane region" description="Helical" evidence="8">
    <location>
        <begin position="90"/>
        <end position="116"/>
    </location>
</feature>
<dbReference type="GO" id="GO:0016020">
    <property type="term" value="C:membrane"/>
    <property type="evidence" value="ECO:0007669"/>
    <property type="project" value="InterPro"/>
</dbReference>
<dbReference type="OrthoDB" id="9776105at2"/>
<feature type="transmembrane region" description="Helical" evidence="8">
    <location>
        <begin position="366"/>
        <end position="394"/>
    </location>
</feature>
<feature type="transmembrane region" description="Helical" evidence="8">
    <location>
        <begin position="427"/>
        <end position="448"/>
    </location>
</feature>
<feature type="domain" description="Sodium/calcium exchanger membrane region" evidence="9">
    <location>
        <begin position="30"/>
        <end position="187"/>
    </location>
</feature>